<dbReference type="PANTHER" id="PTHR15503">
    <property type="entry name" value="LDOC1 RELATED"/>
    <property type="match status" value="1"/>
</dbReference>
<keyword evidence="1" id="KW-0863">Zinc-finger</keyword>
<keyword evidence="1" id="KW-0479">Metal-binding</keyword>
<dbReference type="GO" id="GO:0003676">
    <property type="term" value="F:nucleic acid binding"/>
    <property type="evidence" value="ECO:0007669"/>
    <property type="project" value="InterPro"/>
</dbReference>
<dbReference type="Gene3D" id="4.10.60.10">
    <property type="entry name" value="Zinc finger, CCHC-type"/>
    <property type="match status" value="1"/>
</dbReference>
<keyword evidence="4" id="KW-1185">Reference proteome</keyword>
<dbReference type="InterPro" id="IPR021109">
    <property type="entry name" value="Peptidase_aspartic_dom_sf"/>
</dbReference>
<evidence type="ECO:0000256" key="1">
    <source>
        <dbReference type="PROSITE-ProRule" id="PRU00047"/>
    </source>
</evidence>
<comment type="caution">
    <text evidence="3">The sequence shown here is derived from an EMBL/GenBank/DDBJ whole genome shotgun (WGS) entry which is preliminary data.</text>
</comment>
<dbReference type="Pfam" id="PF08284">
    <property type="entry name" value="RVP_2"/>
    <property type="match status" value="1"/>
</dbReference>
<evidence type="ECO:0000313" key="3">
    <source>
        <dbReference type="EMBL" id="KAA3470221.1"/>
    </source>
</evidence>
<reference evidence="4" key="1">
    <citation type="journal article" date="2019" name="Plant Biotechnol. J.">
        <title>Genome sequencing of the Australian wild diploid species Gossypium australe highlights disease resistance and delayed gland morphogenesis.</title>
        <authorList>
            <person name="Cai Y."/>
            <person name="Cai X."/>
            <person name="Wang Q."/>
            <person name="Wang P."/>
            <person name="Zhang Y."/>
            <person name="Cai C."/>
            <person name="Xu Y."/>
            <person name="Wang K."/>
            <person name="Zhou Z."/>
            <person name="Wang C."/>
            <person name="Geng S."/>
            <person name="Li B."/>
            <person name="Dong Q."/>
            <person name="Hou Y."/>
            <person name="Wang H."/>
            <person name="Ai P."/>
            <person name="Liu Z."/>
            <person name="Yi F."/>
            <person name="Sun M."/>
            <person name="An G."/>
            <person name="Cheng J."/>
            <person name="Zhang Y."/>
            <person name="Shi Q."/>
            <person name="Xie Y."/>
            <person name="Shi X."/>
            <person name="Chang Y."/>
            <person name="Huang F."/>
            <person name="Chen Y."/>
            <person name="Hong S."/>
            <person name="Mi L."/>
            <person name="Sun Q."/>
            <person name="Zhang L."/>
            <person name="Zhou B."/>
            <person name="Peng R."/>
            <person name="Zhang X."/>
            <person name="Liu F."/>
        </authorList>
    </citation>
    <scope>NUCLEOTIDE SEQUENCE [LARGE SCALE GENOMIC DNA]</scope>
    <source>
        <strain evidence="4">cv. PA1801</strain>
    </source>
</reference>
<evidence type="ECO:0000259" key="2">
    <source>
        <dbReference type="PROSITE" id="PS50158"/>
    </source>
</evidence>
<dbReference type="OrthoDB" id="5597136at2759"/>
<gene>
    <name evidence="3" type="ORF">EPI10_015949</name>
</gene>
<dbReference type="Proteomes" id="UP000325315">
    <property type="component" value="Unassembled WGS sequence"/>
</dbReference>
<dbReference type="InterPro" id="IPR032567">
    <property type="entry name" value="RTL1-rel"/>
</dbReference>
<dbReference type="PANTHER" id="PTHR15503:SF45">
    <property type="entry name" value="RNA-DIRECTED DNA POLYMERASE HOMOLOG"/>
    <property type="match status" value="1"/>
</dbReference>
<dbReference type="GO" id="GO:0008270">
    <property type="term" value="F:zinc ion binding"/>
    <property type="evidence" value="ECO:0007669"/>
    <property type="project" value="UniProtKB-KW"/>
</dbReference>
<organism evidence="3 4">
    <name type="scientific">Gossypium australe</name>
    <dbReference type="NCBI Taxonomy" id="47621"/>
    <lineage>
        <taxon>Eukaryota</taxon>
        <taxon>Viridiplantae</taxon>
        <taxon>Streptophyta</taxon>
        <taxon>Embryophyta</taxon>
        <taxon>Tracheophyta</taxon>
        <taxon>Spermatophyta</taxon>
        <taxon>Magnoliopsida</taxon>
        <taxon>eudicotyledons</taxon>
        <taxon>Gunneridae</taxon>
        <taxon>Pentapetalae</taxon>
        <taxon>rosids</taxon>
        <taxon>malvids</taxon>
        <taxon>Malvales</taxon>
        <taxon>Malvaceae</taxon>
        <taxon>Malvoideae</taxon>
        <taxon>Gossypium</taxon>
    </lineage>
</organism>
<protein>
    <submittedName>
        <fullName evidence="3">Gag-Pol polyprotein</fullName>
    </submittedName>
</protein>
<dbReference type="InterPro" id="IPR005162">
    <property type="entry name" value="Retrotrans_gag_dom"/>
</dbReference>
<dbReference type="SUPFAM" id="SSF50630">
    <property type="entry name" value="Acid proteases"/>
    <property type="match status" value="1"/>
</dbReference>
<feature type="domain" description="CCHC-type" evidence="2">
    <location>
        <begin position="237"/>
        <end position="252"/>
    </location>
</feature>
<dbReference type="EMBL" id="SMMG02000006">
    <property type="protein sequence ID" value="KAA3470221.1"/>
    <property type="molecule type" value="Genomic_DNA"/>
</dbReference>
<keyword evidence="1" id="KW-0862">Zinc</keyword>
<sequence>MLSVDKIRLGLQIFELMFDDLERAEFWLENSIRVFDELSCTPDECLKCAVSLLRDSAYQWWKTLVSVVSRERVNWEFFQDEFRKKYISQRFFDQKWKEFLELKQGRIKYAQECVSTEAIMCKRFEDGLNEDIRLLVGVLELKEFVVLFNRACKAEELSKEKKKAEFEARDSKKLRDLYARLSASAEYSNGDRGKQYSGSKAQTTSVVSIGNARSGRPECQHCGRQHLSECRMNYRACFKCASQDHFIRDCPDMAEKDNSECKIRQHCYYRETPEEYEECNLSEARALARAYAIRAREEATSPDVITVALIDLGSTHSYVCMKLVASKSMPAEFTEFVIKVSNPLGKHVLVDRVYRNCPLIIRGHCFPADLMLLPFDEFDVILGMDWLTLHDAVANYRRKIIELKCENGEILRIDSDESGELPVVISSMSAQGYVRKGCEAYLAYMLNTKVSELKIELVPVVCEYPNVFPEELPGLPPIREVELGIDLVPGTSPILIAPYRMAPIKLKELKA</sequence>
<dbReference type="CDD" id="cd00303">
    <property type="entry name" value="retropepsin_like"/>
    <property type="match status" value="1"/>
</dbReference>
<evidence type="ECO:0000313" key="4">
    <source>
        <dbReference type="Proteomes" id="UP000325315"/>
    </source>
</evidence>
<dbReference type="AlphaFoldDB" id="A0A5B6VM80"/>
<dbReference type="Gene3D" id="2.40.70.10">
    <property type="entry name" value="Acid Proteases"/>
    <property type="match status" value="1"/>
</dbReference>
<name>A0A5B6VM80_9ROSI</name>
<dbReference type="Pfam" id="PF03732">
    <property type="entry name" value="Retrotrans_gag"/>
    <property type="match status" value="1"/>
</dbReference>
<accession>A0A5B6VM80</accession>
<proteinExistence type="predicted"/>
<dbReference type="PROSITE" id="PS50158">
    <property type="entry name" value="ZF_CCHC"/>
    <property type="match status" value="1"/>
</dbReference>
<dbReference type="InterPro" id="IPR001878">
    <property type="entry name" value="Znf_CCHC"/>
</dbReference>